<accession>A0A0F9K284</accession>
<evidence type="ECO:0000259" key="2">
    <source>
        <dbReference type="Pfam" id="PF00884"/>
    </source>
</evidence>
<protein>
    <recommendedName>
        <fullName evidence="2">Sulfatase N-terminal domain-containing protein</fullName>
    </recommendedName>
</protein>
<evidence type="ECO:0000256" key="1">
    <source>
        <dbReference type="ARBA" id="ARBA00008779"/>
    </source>
</evidence>
<dbReference type="EMBL" id="LAZR01008850">
    <property type="protein sequence ID" value="KKM76194.1"/>
    <property type="molecule type" value="Genomic_DNA"/>
</dbReference>
<dbReference type="SUPFAM" id="SSF53649">
    <property type="entry name" value="Alkaline phosphatase-like"/>
    <property type="match status" value="1"/>
</dbReference>
<dbReference type="CDD" id="cd16148">
    <property type="entry name" value="sulfatase_like"/>
    <property type="match status" value="1"/>
</dbReference>
<dbReference type="GO" id="GO:0004065">
    <property type="term" value="F:arylsulfatase activity"/>
    <property type="evidence" value="ECO:0007669"/>
    <property type="project" value="TreeGrafter"/>
</dbReference>
<name>A0A0F9K284_9ZZZZ</name>
<comment type="caution">
    <text evidence="3">The sequence shown here is derived from an EMBL/GenBank/DDBJ whole genome shotgun (WGS) entry which is preliminary data.</text>
</comment>
<dbReference type="Pfam" id="PF00884">
    <property type="entry name" value="Sulfatase"/>
    <property type="match status" value="1"/>
</dbReference>
<gene>
    <name evidence="3" type="ORF">LCGC14_1382610</name>
</gene>
<dbReference type="PANTHER" id="PTHR42693">
    <property type="entry name" value="ARYLSULFATASE FAMILY MEMBER"/>
    <property type="match status" value="1"/>
</dbReference>
<feature type="domain" description="Sulfatase N-terminal" evidence="2">
    <location>
        <begin position="2"/>
        <end position="358"/>
    </location>
</feature>
<sequence>MNVVLIIIDTLRQDHVGCYGNRWIKTPYLDSLAKESVLFTHAYPGSLPTLQVRRVLQTGCRIFPFLSHKAYKGNLFKGAFGWGPVSEERDTIAEILQSHSYRTAFITDTYHQFKPSMNFHRGFNEWTWIRGQESDPYRSGPYPSREEIERYIPQNLREGTRGIGEKFTDFIGKYLTNVADRDCEEDYFPAQVFREGARWLEQNQDAEKFFLVLDSFDPHEPWDPPISYRRLYDPDDDSIDFLASLYGRADQLSPRILKRLKANYAGEVTLVDRWLGYFLDEIRDLGLMDDTLIAVISDHGHCIGEHNLVGKQGHPMSREIADLVLMIRHPDGEGAGTACENLVYNYDLPPTILARLGIKPEKPMDGKDIWPLALGKEGQMHDHVTCGWGPFVMVRNKRYWYNAYLWGESPLLYDLDSDPKLKKNIAEEYPHICQQMKNMAIADAGGEVPEFLKKLKGEPGCTPLLLE</sequence>
<organism evidence="3">
    <name type="scientific">marine sediment metagenome</name>
    <dbReference type="NCBI Taxonomy" id="412755"/>
    <lineage>
        <taxon>unclassified sequences</taxon>
        <taxon>metagenomes</taxon>
        <taxon>ecological metagenomes</taxon>
    </lineage>
</organism>
<dbReference type="InterPro" id="IPR050738">
    <property type="entry name" value="Sulfatase"/>
</dbReference>
<comment type="similarity">
    <text evidence="1">Belongs to the sulfatase family.</text>
</comment>
<reference evidence="3" key="1">
    <citation type="journal article" date="2015" name="Nature">
        <title>Complex archaea that bridge the gap between prokaryotes and eukaryotes.</title>
        <authorList>
            <person name="Spang A."/>
            <person name="Saw J.H."/>
            <person name="Jorgensen S.L."/>
            <person name="Zaremba-Niedzwiedzka K."/>
            <person name="Martijn J."/>
            <person name="Lind A.E."/>
            <person name="van Eijk R."/>
            <person name="Schleper C."/>
            <person name="Guy L."/>
            <person name="Ettema T.J."/>
        </authorList>
    </citation>
    <scope>NUCLEOTIDE SEQUENCE</scope>
</reference>
<dbReference type="PANTHER" id="PTHR42693:SF33">
    <property type="entry name" value="ARYLSULFATASE"/>
    <property type="match status" value="1"/>
</dbReference>
<dbReference type="InterPro" id="IPR017850">
    <property type="entry name" value="Alkaline_phosphatase_core_sf"/>
</dbReference>
<dbReference type="Gene3D" id="3.40.720.10">
    <property type="entry name" value="Alkaline Phosphatase, subunit A"/>
    <property type="match status" value="1"/>
</dbReference>
<proteinExistence type="inferred from homology"/>
<evidence type="ECO:0000313" key="3">
    <source>
        <dbReference type="EMBL" id="KKM76194.1"/>
    </source>
</evidence>
<dbReference type="InterPro" id="IPR000917">
    <property type="entry name" value="Sulfatase_N"/>
</dbReference>
<dbReference type="AlphaFoldDB" id="A0A0F9K284"/>